<keyword evidence="1" id="KW-0472">Membrane</keyword>
<evidence type="ECO:0008006" key="5">
    <source>
        <dbReference type="Google" id="ProtNLM"/>
    </source>
</evidence>
<evidence type="ECO:0000313" key="3">
    <source>
        <dbReference type="EMBL" id="CAG9855693.1"/>
    </source>
</evidence>
<organism evidence="3 4">
    <name type="scientific">Phyllotreta striolata</name>
    <name type="common">Striped flea beetle</name>
    <name type="synonym">Crioceris striolata</name>
    <dbReference type="NCBI Taxonomy" id="444603"/>
    <lineage>
        <taxon>Eukaryota</taxon>
        <taxon>Metazoa</taxon>
        <taxon>Ecdysozoa</taxon>
        <taxon>Arthropoda</taxon>
        <taxon>Hexapoda</taxon>
        <taxon>Insecta</taxon>
        <taxon>Pterygota</taxon>
        <taxon>Neoptera</taxon>
        <taxon>Endopterygota</taxon>
        <taxon>Coleoptera</taxon>
        <taxon>Polyphaga</taxon>
        <taxon>Cucujiformia</taxon>
        <taxon>Chrysomeloidea</taxon>
        <taxon>Chrysomelidae</taxon>
        <taxon>Galerucinae</taxon>
        <taxon>Alticini</taxon>
        <taxon>Phyllotreta</taxon>
    </lineage>
</organism>
<dbReference type="AlphaFoldDB" id="A0A9N9XNC1"/>
<dbReference type="Gene3D" id="3.80.10.10">
    <property type="entry name" value="Ribonuclease Inhibitor"/>
    <property type="match status" value="1"/>
</dbReference>
<name>A0A9N9XNC1_PHYSR</name>
<keyword evidence="4" id="KW-1185">Reference proteome</keyword>
<accession>A0A9N9XNC1</accession>
<evidence type="ECO:0000256" key="2">
    <source>
        <dbReference type="SAM" id="SignalP"/>
    </source>
</evidence>
<feature type="signal peptide" evidence="2">
    <location>
        <begin position="1"/>
        <end position="23"/>
    </location>
</feature>
<dbReference type="InterPro" id="IPR032675">
    <property type="entry name" value="LRR_dom_sf"/>
</dbReference>
<gene>
    <name evidence="3" type="ORF">PHYEVI_LOCUS2139</name>
</gene>
<evidence type="ECO:0000256" key="1">
    <source>
        <dbReference type="SAM" id="Phobius"/>
    </source>
</evidence>
<dbReference type="Proteomes" id="UP001153712">
    <property type="component" value="Chromosome 11"/>
</dbReference>
<dbReference type="SUPFAM" id="SSF51126">
    <property type="entry name" value="Pectin lyase-like"/>
    <property type="match status" value="1"/>
</dbReference>
<feature type="transmembrane region" description="Helical" evidence="1">
    <location>
        <begin position="379"/>
        <end position="404"/>
    </location>
</feature>
<proteinExistence type="predicted"/>
<protein>
    <recommendedName>
        <fullName evidence="5">Right handed beta helix domain-containing protein</fullName>
    </recommendedName>
</protein>
<reference evidence="3" key="1">
    <citation type="submission" date="2022-01" db="EMBL/GenBank/DDBJ databases">
        <authorList>
            <person name="King R."/>
        </authorList>
    </citation>
    <scope>NUCLEOTIDE SEQUENCE</scope>
</reference>
<feature type="chain" id="PRO_5040369623" description="Right handed beta helix domain-containing protein" evidence="2">
    <location>
        <begin position="24"/>
        <end position="453"/>
    </location>
</feature>
<evidence type="ECO:0000313" key="4">
    <source>
        <dbReference type="Proteomes" id="UP001153712"/>
    </source>
</evidence>
<keyword evidence="1" id="KW-0812">Transmembrane</keyword>
<sequence>MTNSRYAAIVCIFLAILHREADSQDILDDERNGCRWHGGSISGLVCDCRGDAEVTLNSNTISYPSTTEIVMKGCRAVKIEANTIAGLRNLRLVSLSDIQQIRFDSDSINWYGYRDSVSQVVEEERFDVTIPSLKLLVRNSNVSEIASHAFAGRIGEIILDGVVVNKISPLAFVNLLQTEKISIRNSALLDVGVQAFKKFATEQFELVNVTADLVPSRAISNITVYQSVVIDNCDFNAIRSGGFTIYNPSRFRLTNSRVGNLNGEGFKIISRGIVSIRNNTFVNVDDGGFAGITLQKDVITYKLTFDSNRIRNMHPTSLSTSEPYFQFTNIILDEACDCTAVDDKIRESSYYKEIKCTYENELTPLDVFKTKMCSVVNQYYIVIIIASVVAILIAAILLGLYMYYRNVYKRQKYGDKKAGKNGNMSLIVPDGRTYRETELHVIVERADLLTTDL</sequence>
<keyword evidence="1" id="KW-1133">Transmembrane helix</keyword>
<dbReference type="InterPro" id="IPR011050">
    <property type="entry name" value="Pectin_lyase_fold/virulence"/>
</dbReference>
<keyword evidence="2" id="KW-0732">Signal</keyword>
<dbReference type="OrthoDB" id="6360013at2759"/>
<dbReference type="EMBL" id="OU900104">
    <property type="protein sequence ID" value="CAG9855693.1"/>
    <property type="molecule type" value="Genomic_DNA"/>
</dbReference>